<dbReference type="AlphaFoldDB" id="A0AAN9KD40"/>
<reference evidence="1 2" key="1">
    <citation type="submission" date="2024-01" db="EMBL/GenBank/DDBJ databases">
        <title>The genomes of 5 underutilized Papilionoideae crops provide insights into root nodulation and disease resistanc.</title>
        <authorList>
            <person name="Jiang F."/>
        </authorList>
    </citation>
    <scope>NUCLEOTIDE SEQUENCE [LARGE SCALE GENOMIC DNA]</scope>
    <source>
        <strain evidence="1">LVBAO_FW01</strain>
        <tissue evidence="1">Leaves</tissue>
    </source>
</reference>
<name>A0AAN9KD40_CANGL</name>
<proteinExistence type="predicted"/>
<keyword evidence="2" id="KW-1185">Reference proteome</keyword>
<sequence>MTLFYQHTQKSEESNLKGECSLAVACITIAEKGMVIPASLIESGWFPERKTHLLEVYVIFLCIYTRWLISLSDEPNTNTLVQAESRRISWNWYLNHSIRVVAQQSHAKAAISNATTPLMLAICLVKGNEKDPTCEALKIGYNQRPQRREIGLLLCDVNRPHAV</sequence>
<comment type="caution">
    <text evidence="1">The sequence shown here is derived from an EMBL/GenBank/DDBJ whole genome shotgun (WGS) entry which is preliminary data.</text>
</comment>
<evidence type="ECO:0000313" key="1">
    <source>
        <dbReference type="EMBL" id="KAK7315270.1"/>
    </source>
</evidence>
<evidence type="ECO:0000313" key="2">
    <source>
        <dbReference type="Proteomes" id="UP001367508"/>
    </source>
</evidence>
<protein>
    <submittedName>
        <fullName evidence="1">Uncharacterized protein</fullName>
    </submittedName>
</protein>
<organism evidence="1 2">
    <name type="scientific">Canavalia gladiata</name>
    <name type="common">Sword bean</name>
    <name type="synonym">Dolichos gladiatus</name>
    <dbReference type="NCBI Taxonomy" id="3824"/>
    <lineage>
        <taxon>Eukaryota</taxon>
        <taxon>Viridiplantae</taxon>
        <taxon>Streptophyta</taxon>
        <taxon>Embryophyta</taxon>
        <taxon>Tracheophyta</taxon>
        <taxon>Spermatophyta</taxon>
        <taxon>Magnoliopsida</taxon>
        <taxon>eudicotyledons</taxon>
        <taxon>Gunneridae</taxon>
        <taxon>Pentapetalae</taxon>
        <taxon>rosids</taxon>
        <taxon>fabids</taxon>
        <taxon>Fabales</taxon>
        <taxon>Fabaceae</taxon>
        <taxon>Papilionoideae</taxon>
        <taxon>50 kb inversion clade</taxon>
        <taxon>NPAAA clade</taxon>
        <taxon>indigoferoid/millettioid clade</taxon>
        <taxon>Phaseoleae</taxon>
        <taxon>Canavalia</taxon>
    </lineage>
</organism>
<accession>A0AAN9KD40</accession>
<dbReference type="EMBL" id="JAYMYQ010000008">
    <property type="protein sequence ID" value="KAK7315270.1"/>
    <property type="molecule type" value="Genomic_DNA"/>
</dbReference>
<gene>
    <name evidence="1" type="ORF">VNO77_33808</name>
</gene>
<dbReference type="Proteomes" id="UP001367508">
    <property type="component" value="Unassembled WGS sequence"/>
</dbReference>